<evidence type="ECO:0000313" key="4">
    <source>
        <dbReference type="EMBL" id="OGL53134.1"/>
    </source>
</evidence>
<comment type="caution">
    <text evidence="4">The sequence shown here is derived from an EMBL/GenBank/DDBJ whole genome shotgun (WGS) entry which is preliminary data.</text>
</comment>
<dbReference type="GO" id="GO:0005524">
    <property type="term" value="F:ATP binding"/>
    <property type="evidence" value="ECO:0007669"/>
    <property type="project" value="UniProtKB-KW"/>
</dbReference>
<dbReference type="GO" id="GO:0016887">
    <property type="term" value="F:ATP hydrolysis activity"/>
    <property type="evidence" value="ECO:0007669"/>
    <property type="project" value="InterPro"/>
</dbReference>
<keyword evidence="2" id="KW-0067">ATP-binding</keyword>
<dbReference type="PROSITE" id="PS00211">
    <property type="entry name" value="ABC_TRANSPORTER_1"/>
    <property type="match status" value="1"/>
</dbReference>
<proteinExistence type="predicted"/>
<evidence type="ECO:0000259" key="3">
    <source>
        <dbReference type="PROSITE" id="PS50893"/>
    </source>
</evidence>
<dbReference type="SUPFAM" id="SSF52540">
    <property type="entry name" value="P-loop containing nucleoside triphosphate hydrolases"/>
    <property type="match status" value="1"/>
</dbReference>
<organism evidence="4 5">
    <name type="scientific">Candidatus Schekmanbacteria bacterium RIFCSPLOWO2_12_FULL_38_15</name>
    <dbReference type="NCBI Taxonomy" id="1817883"/>
    <lineage>
        <taxon>Bacteria</taxon>
        <taxon>Candidatus Schekmaniibacteriota</taxon>
    </lineage>
</organism>
<name>A0A1F7SIU5_9BACT</name>
<dbReference type="InterPro" id="IPR027417">
    <property type="entry name" value="P-loop_NTPase"/>
</dbReference>
<sequence length="242" mass="26735">MIETKDLVKKYGEIEALKGINLAIGKGEIFGLLGPNGAGKTTLISILSGYIRPTSGDGFIEGRSVIASKEEVKKIIGVVPQEISLYSSLTGEENLKFFGRMYGVNGRELKSRIEGVLDFVGLKERKDDIVKNYSGGMKRRLNLACGIINAPKYLFLDEPTVGVDPQTREHIFKNVELLKYEGVTVLYTTHYMEEAERLCDRIAIIDEGNLIAQGSLDELLSGTDVTDLEALFLKLTGKELRD</sequence>
<accession>A0A1F7SIU5</accession>
<dbReference type="Gene3D" id="3.40.50.300">
    <property type="entry name" value="P-loop containing nucleotide triphosphate hydrolases"/>
    <property type="match status" value="1"/>
</dbReference>
<dbReference type="EMBL" id="MGDI01000027">
    <property type="protein sequence ID" value="OGL53134.1"/>
    <property type="molecule type" value="Genomic_DNA"/>
</dbReference>
<dbReference type="AlphaFoldDB" id="A0A1F7SIU5"/>
<reference evidence="4 5" key="1">
    <citation type="journal article" date="2016" name="Nat. Commun.">
        <title>Thousands of microbial genomes shed light on interconnected biogeochemical processes in an aquifer system.</title>
        <authorList>
            <person name="Anantharaman K."/>
            <person name="Brown C.T."/>
            <person name="Hug L.A."/>
            <person name="Sharon I."/>
            <person name="Castelle C.J."/>
            <person name="Probst A.J."/>
            <person name="Thomas B.C."/>
            <person name="Singh A."/>
            <person name="Wilkins M.J."/>
            <person name="Karaoz U."/>
            <person name="Brodie E.L."/>
            <person name="Williams K.H."/>
            <person name="Hubbard S.S."/>
            <person name="Banfield J.F."/>
        </authorList>
    </citation>
    <scope>NUCLEOTIDE SEQUENCE [LARGE SCALE GENOMIC DNA]</scope>
</reference>
<keyword evidence="1" id="KW-0547">Nucleotide-binding</keyword>
<protein>
    <submittedName>
        <fullName evidence="4">ABC transporter</fullName>
    </submittedName>
</protein>
<dbReference type="Proteomes" id="UP000178082">
    <property type="component" value="Unassembled WGS sequence"/>
</dbReference>
<evidence type="ECO:0000256" key="1">
    <source>
        <dbReference type="ARBA" id="ARBA00022741"/>
    </source>
</evidence>
<dbReference type="PANTHER" id="PTHR43582:SF2">
    <property type="entry name" value="LINEARMYCIN RESISTANCE ATP-BINDING PROTEIN LNRL"/>
    <property type="match status" value="1"/>
</dbReference>
<dbReference type="Pfam" id="PF00005">
    <property type="entry name" value="ABC_tran"/>
    <property type="match status" value="1"/>
</dbReference>
<evidence type="ECO:0000256" key="2">
    <source>
        <dbReference type="ARBA" id="ARBA00022840"/>
    </source>
</evidence>
<dbReference type="InterPro" id="IPR003439">
    <property type="entry name" value="ABC_transporter-like_ATP-bd"/>
</dbReference>
<feature type="domain" description="ABC transporter" evidence="3">
    <location>
        <begin position="2"/>
        <end position="232"/>
    </location>
</feature>
<gene>
    <name evidence="4" type="ORF">A3G31_12465</name>
</gene>
<evidence type="ECO:0000313" key="5">
    <source>
        <dbReference type="Proteomes" id="UP000178082"/>
    </source>
</evidence>
<dbReference type="InterPro" id="IPR003593">
    <property type="entry name" value="AAA+_ATPase"/>
</dbReference>
<dbReference type="STRING" id="1817883.A3G31_12465"/>
<dbReference type="PANTHER" id="PTHR43582">
    <property type="entry name" value="LINEARMYCIN RESISTANCE ATP-BINDING PROTEIN LNRL"/>
    <property type="match status" value="1"/>
</dbReference>
<dbReference type="InterPro" id="IPR017871">
    <property type="entry name" value="ABC_transporter-like_CS"/>
</dbReference>
<dbReference type="PROSITE" id="PS50893">
    <property type="entry name" value="ABC_TRANSPORTER_2"/>
    <property type="match status" value="1"/>
</dbReference>
<dbReference type="SMART" id="SM00382">
    <property type="entry name" value="AAA"/>
    <property type="match status" value="1"/>
</dbReference>